<sequence length="1266" mass="135202">MSAPTFSSNTRATRSRFSSPQTAPNGATDSSRGQATGGAANGIEGQKQFMQRWLEPPVQVKPSYQDDGLVRHGVLENMAPLGTLPKAGFFKKTVPPPPPPPAAPERTPVRRIIVKRPAPPVMPAPAPVPPPAPEEDETEEEEYGETDDAEDGPDEENQDAEDATAATNAAGRDKAYATTSSSRSRRSLTSRDADDEEWAPARPSQKAARRQSLSRASAGRHGSIGSVQQPAANEGPGHVDLKDFTDKVVEAAVDEALDHFRYPTAWALRTLYDENSSNPDFLTMIEKVFNQTAGTDTLTTFAQLIHAKKKEGKKDNKGCYYFVPPATNSRFTPHKPKRAPYGNLINFDVSTLHLDQGTKSQKAGQSQLEREAEREPKVEPEAEPEADSPPRKKRKSARQPDSASKMSAFNEVNGNGKANGASTANAANAETPSRRKTRARSLSSSSTLSSALSLAPPDGIQEDEEGDGLDVPPSSRNSPVGRQPINNKRRRSNAPRKSRNVSPSRPSPAPSTAPQLDAASRGQNITTSQRPSPADEQLGVAAEEQPYEMPAVVDSPLFPNLNPKKGNKSGAPLPVFASKVGTIDENDERLRLRQKARGITNNKPSAISNARGSSLRDASRPGVTDEVNNPAAAAVTTPASRVQKVSSTSARQTPAPREGRSTRSSLKRPHDDMEEQLSPIAATFPGSEAASTAADSRAGTPALRATRKARTGLRVKNSPIKKKTGTSAGIPRPSGERSSPVGNGPANREDDNDDYCSSCGGNGELICCDGCTRSFHFSCVDPVIMQDSMPVEWFCNVCRTKRDPAGLPVHNGAFALILEKLDAKNSSAFRLPVTVRDAFEGVRTGADGEYEEIVAATKPARKKKSEEEQTPDYFRLRDQDGNPAICHGCQKSSSSNRAIIPCSVCGIFWHLDCLDPPLANPPAVVRPWKCPLHINDLLTKVPGALGPAHRFRKLKNVQVVRPAFSRGFANNGFVEIDPDDDEDQSGWRNVETYGRVVRLPEKGIKLDFLSRSRENRKGKPIPPLNHANAATVSAPAPLPLEQRTLEEQQAVLNLAQLSGDGSAGITTLIDAMISQADPVLVDMMARANPNHLVNPAALNTMDQQSLRAILASAEAVSRRVRELLAGPTPTPEQSPPLAEASSFNVAEDAPTKVPSLSNSQSADGDSDNAANVTDVDTSGLETDAGKGLASPAATDDVPAMTQGEKTPPQGDQSPAAPLEEDGPAVENGGLPVTPTKATAGAGEEPVVLEPHADSEKALVEDGMDID</sequence>
<keyword evidence="3" id="KW-0862">Zinc</keyword>
<protein>
    <recommendedName>
        <fullName evidence="6">PHD-type domain-containing protein</fullName>
    </recommendedName>
</protein>
<evidence type="ECO:0000256" key="1">
    <source>
        <dbReference type="ARBA" id="ARBA00022723"/>
    </source>
</evidence>
<evidence type="ECO:0000313" key="7">
    <source>
        <dbReference type="EMBL" id="KAK4115113.1"/>
    </source>
</evidence>
<comment type="caution">
    <text evidence="7">The sequence shown here is derived from an EMBL/GenBank/DDBJ whole genome shotgun (WGS) entry which is preliminary data.</text>
</comment>
<feature type="region of interest" description="Disordered" evidence="5">
    <location>
        <begin position="1147"/>
        <end position="1266"/>
    </location>
</feature>
<feature type="region of interest" description="Disordered" evidence="5">
    <location>
        <begin position="1"/>
        <end position="64"/>
    </location>
</feature>
<dbReference type="Proteomes" id="UP001302812">
    <property type="component" value="Unassembled WGS sequence"/>
</dbReference>
<evidence type="ECO:0000313" key="8">
    <source>
        <dbReference type="Proteomes" id="UP001302812"/>
    </source>
</evidence>
<dbReference type="PROSITE" id="PS50016">
    <property type="entry name" value="ZF_PHD_2"/>
    <property type="match status" value="1"/>
</dbReference>
<dbReference type="PROSITE" id="PS01359">
    <property type="entry name" value="ZF_PHD_1"/>
    <property type="match status" value="1"/>
</dbReference>
<feature type="compositionally biased region" description="Low complexity" evidence="5">
    <location>
        <begin position="440"/>
        <end position="455"/>
    </location>
</feature>
<feature type="region of interest" description="Disordered" evidence="5">
    <location>
        <begin position="89"/>
        <end position="239"/>
    </location>
</feature>
<dbReference type="InterPro" id="IPR011011">
    <property type="entry name" value="Znf_FYVE_PHD"/>
</dbReference>
<dbReference type="GeneID" id="89937598"/>
<feature type="compositionally biased region" description="Basic and acidic residues" evidence="5">
    <location>
        <begin position="1250"/>
        <end position="1259"/>
    </location>
</feature>
<feature type="region of interest" description="Disordered" evidence="5">
    <location>
        <begin position="685"/>
        <end position="752"/>
    </location>
</feature>
<feature type="compositionally biased region" description="Low complexity" evidence="5">
    <location>
        <begin position="627"/>
        <end position="639"/>
    </location>
</feature>
<dbReference type="SMART" id="SM00249">
    <property type="entry name" value="PHD"/>
    <property type="match status" value="2"/>
</dbReference>
<feature type="compositionally biased region" description="Polar residues" evidence="5">
    <location>
        <begin position="599"/>
        <end position="612"/>
    </location>
</feature>
<dbReference type="InterPro" id="IPR001965">
    <property type="entry name" value="Znf_PHD"/>
</dbReference>
<feature type="compositionally biased region" description="Polar residues" evidence="5">
    <location>
        <begin position="521"/>
        <end position="531"/>
    </location>
</feature>
<gene>
    <name evidence="7" type="ORF">N656DRAFT_766385</name>
</gene>
<accession>A0AAN6TIK4</accession>
<evidence type="ECO:0000256" key="5">
    <source>
        <dbReference type="SAM" id="MobiDB-lite"/>
    </source>
</evidence>
<dbReference type="PANTHER" id="PTHR47636:SF1">
    <property type="entry name" value="TRANSCRIPTIONAL REGULATORY PROTEIN RCO1"/>
    <property type="match status" value="1"/>
</dbReference>
<feature type="compositionally biased region" description="Low complexity" evidence="5">
    <location>
        <begin position="204"/>
        <end position="220"/>
    </location>
</feature>
<feature type="compositionally biased region" description="Pro residues" evidence="5">
    <location>
        <begin position="94"/>
        <end position="103"/>
    </location>
</feature>
<evidence type="ECO:0000259" key="6">
    <source>
        <dbReference type="PROSITE" id="PS50016"/>
    </source>
</evidence>
<feature type="compositionally biased region" description="Polar residues" evidence="5">
    <location>
        <begin position="643"/>
        <end position="652"/>
    </location>
</feature>
<dbReference type="CDD" id="cd15534">
    <property type="entry name" value="PHD2_PHF12_Rco1"/>
    <property type="match status" value="1"/>
</dbReference>
<reference evidence="7" key="2">
    <citation type="submission" date="2023-05" db="EMBL/GenBank/DDBJ databases">
        <authorList>
            <consortium name="Lawrence Berkeley National Laboratory"/>
            <person name="Steindorff A."/>
            <person name="Hensen N."/>
            <person name="Bonometti L."/>
            <person name="Westerberg I."/>
            <person name="Brannstrom I.O."/>
            <person name="Guillou S."/>
            <person name="Cros-Aarteil S."/>
            <person name="Calhoun S."/>
            <person name="Haridas S."/>
            <person name="Kuo A."/>
            <person name="Mondo S."/>
            <person name="Pangilinan J."/>
            <person name="Riley R."/>
            <person name="Labutti K."/>
            <person name="Andreopoulos B."/>
            <person name="Lipzen A."/>
            <person name="Chen C."/>
            <person name="Yanf M."/>
            <person name="Daum C."/>
            <person name="Ng V."/>
            <person name="Clum A."/>
            <person name="Ohm R."/>
            <person name="Martin F."/>
            <person name="Silar P."/>
            <person name="Natvig D."/>
            <person name="Lalanne C."/>
            <person name="Gautier V."/>
            <person name="Ament-Velasquez S.L."/>
            <person name="Kruys A."/>
            <person name="Hutchinson M.I."/>
            <person name="Powell A.J."/>
            <person name="Barry K."/>
            <person name="Miller A.N."/>
            <person name="Grigoriev I.V."/>
            <person name="Debuchy R."/>
            <person name="Gladieux P."/>
            <person name="Thoren M.H."/>
            <person name="Johannesson H."/>
        </authorList>
    </citation>
    <scope>NUCLEOTIDE SEQUENCE</scope>
    <source>
        <strain evidence="7">CBS 508.74</strain>
    </source>
</reference>
<feature type="compositionally biased region" description="Pro residues" evidence="5">
    <location>
        <begin position="117"/>
        <end position="132"/>
    </location>
</feature>
<evidence type="ECO:0000256" key="4">
    <source>
        <dbReference type="PROSITE-ProRule" id="PRU00146"/>
    </source>
</evidence>
<feature type="compositionally biased region" description="Polar residues" evidence="5">
    <location>
        <begin position="474"/>
        <end position="486"/>
    </location>
</feature>
<proteinExistence type="predicted"/>
<dbReference type="GO" id="GO:0006357">
    <property type="term" value="P:regulation of transcription by RNA polymerase II"/>
    <property type="evidence" value="ECO:0007669"/>
    <property type="project" value="TreeGrafter"/>
</dbReference>
<dbReference type="GO" id="GO:0008270">
    <property type="term" value="F:zinc ion binding"/>
    <property type="evidence" value="ECO:0007669"/>
    <property type="project" value="UniProtKB-KW"/>
</dbReference>
<dbReference type="SUPFAM" id="SSF57903">
    <property type="entry name" value="FYVE/PHD zinc finger"/>
    <property type="match status" value="2"/>
</dbReference>
<feature type="domain" description="PHD-type" evidence="6">
    <location>
        <begin position="753"/>
        <end position="801"/>
    </location>
</feature>
<reference evidence="7" key="1">
    <citation type="journal article" date="2023" name="Mol. Phylogenet. Evol.">
        <title>Genome-scale phylogeny and comparative genomics of the fungal order Sordariales.</title>
        <authorList>
            <person name="Hensen N."/>
            <person name="Bonometti L."/>
            <person name="Westerberg I."/>
            <person name="Brannstrom I.O."/>
            <person name="Guillou S."/>
            <person name="Cros-Aarteil S."/>
            <person name="Calhoun S."/>
            <person name="Haridas S."/>
            <person name="Kuo A."/>
            <person name="Mondo S."/>
            <person name="Pangilinan J."/>
            <person name="Riley R."/>
            <person name="LaButti K."/>
            <person name="Andreopoulos B."/>
            <person name="Lipzen A."/>
            <person name="Chen C."/>
            <person name="Yan M."/>
            <person name="Daum C."/>
            <person name="Ng V."/>
            <person name="Clum A."/>
            <person name="Steindorff A."/>
            <person name="Ohm R.A."/>
            <person name="Martin F."/>
            <person name="Silar P."/>
            <person name="Natvig D.O."/>
            <person name="Lalanne C."/>
            <person name="Gautier V."/>
            <person name="Ament-Velasquez S.L."/>
            <person name="Kruys A."/>
            <person name="Hutchinson M.I."/>
            <person name="Powell A.J."/>
            <person name="Barry K."/>
            <person name="Miller A.N."/>
            <person name="Grigoriev I.V."/>
            <person name="Debuchy R."/>
            <person name="Gladieux P."/>
            <person name="Hiltunen Thoren M."/>
            <person name="Johannesson H."/>
        </authorList>
    </citation>
    <scope>NUCLEOTIDE SEQUENCE</scope>
    <source>
        <strain evidence="7">CBS 508.74</strain>
    </source>
</reference>
<feature type="compositionally biased region" description="Polar residues" evidence="5">
    <location>
        <begin position="399"/>
        <end position="412"/>
    </location>
</feature>
<feature type="compositionally biased region" description="Polar residues" evidence="5">
    <location>
        <begin position="1"/>
        <end position="34"/>
    </location>
</feature>
<feature type="region of interest" description="Disordered" evidence="5">
    <location>
        <begin position="356"/>
        <end position="673"/>
    </location>
</feature>
<feature type="compositionally biased region" description="Basic residues" evidence="5">
    <location>
        <begin position="705"/>
        <end position="724"/>
    </location>
</feature>
<feature type="compositionally biased region" description="Polar residues" evidence="5">
    <location>
        <begin position="357"/>
        <end position="367"/>
    </location>
</feature>
<feature type="compositionally biased region" description="Low complexity" evidence="5">
    <location>
        <begin position="413"/>
        <end position="429"/>
    </location>
</feature>
<dbReference type="InterPro" id="IPR052819">
    <property type="entry name" value="Chromatin_regulatory_protein"/>
</dbReference>
<dbReference type="Gene3D" id="3.30.40.10">
    <property type="entry name" value="Zinc/RING finger domain, C3HC4 (zinc finger)"/>
    <property type="match status" value="1"/>
</dbReference>
<dbReference type="PANTHER" id="PTHR47636">
    <property type="entry name" value="TRANSCRIPTIONAL REGULATORY PROTEIN RCO1"/>
    <property type="match status" value="1"/>
</dbReference>
<dbReference type="RefSeq" id="XP_064672683.1">
    <property type="nucleotide sequence ID" value="XM_064813473.1"/>
</dbReference>
<evidence type="ECO:0000256" key="3">
    <source>
        <dbReference type="ARBA" id="ARBA00022833"/>
    </source>
</evidence>
<feature type="compositionally biased region" description="Basic residues" evidence="5">
    <location>
        <begin position="487"/>
        <end position="499"/>
    </location>
</feature>
<name>A0AAN6TIK4_9PEZI</name>
<dbReference type="Gene3D" id="2.30.30.1150">
    <property type="match status" value="1"/>
</dbReference>
<feature type="compositionally biased region" description="Polar residues" evidence="5">
    <location>
        <begin position="1154"/>
        <end position="1180"/>
    </location>
</feature>
<dbReference type="InterPro" id="IPR019786">
    <property type="entry name" value="Zinc_finger_PHD-type_CS"/>
</dbReference>
<dbReference type="InterPro" id="IPR013083">
    <property type="entry name" value="Znf_RING/FYVE/PHD"/>
</dbReference>
<dbReference type="GO" id="GO:0032221">
    <property type="term" value="C:Rpd3S complex"/>
    <property type="evidence" value="ECO:0007669"/>
    <property type="project" value="TreeGrafter"/>
</dbReference>
<organism evidence="7 8">
    <name type="scientific">Canariomyces notabilis</name>
    <dbReference type="NCBI Taxonomy" id="2074819"/>
    <lineage>
        <taxon>Eukaryota</taxon>
        <taxon>Fungi</taxon>
        <taxon>Dikarya</taxon>
        <taxon>Ascomycota</taxon>
        <taxon>Pezizomycotina</taxon>
        <taxon>Sordariomycetes</taxon>
        <taxon>Sordariomycetidae</taxon>
        <taxon>Sordariales</taxon>
        <taxon>Chaetomiaceae</taxon>
        <taxon>Canariomyces</taxon>
    </lineage>
</organism>
<keyword evidence="1" id="KW-0479">Metal-binding</keyword>
<feature type="compositionally biased region" description="Basic and acidic residues" evidence="5">
    <location>
        <begin position="368"/>
        <end position="380"/>
    </location>
</feature>
<keyword evidence="2 4" id="KW-0863">Zinc-finger</keyword>
<feature type="compositionally biased region" description="Acidic residues" evidence="5">
    <location>
        <begin position="133"/>
        <end position="162"/>
    </location>
</feature>
<dbReference type="CDD" id="cd15535">
    <property type="entry name" value="PHD1_Rco1"/>
    <property type="match status" value="1"/>
</dbReference>
<dbReference type="AlphaFoldDB" id="A0AAN6TIK4"/>
<keyword evidence="8" id="KW-1185">Reference proteome</keyword>
<evidence type="ECO:0000256" key="2">
    <source>
        <dbReference type="ARBA" id="ARBA00022771"/>
    </source>
</evidence>
<dbReference type="EMBL" id="MU853335">
    <property type="protein sequence ID" value="KAK4115113.1"/>
    <property type="molecule type" value="Genomic_DNA"/>
</dbReference>
<dbReference type="InterPro" id="IPR019787">
    <property type="entry name" value="Znf_PHD-finger"/>
</dbReference>
<dbReference type="Pfam" id="PF00628">
    <property type="entry name" value="PHD"/>
    <property type="match status" value="1"/>
</dbReference>